<comment type="subcellular location">
    <subcellularLocation>
        <location evidence="1">Cell membrane</location>
        <topology evidence="1">Lipid-anchor</topology>
        <orientation evidence="1">Cytoplasmic side</orientation>
    </subcellularLocation>
</comment>
<dbReference type="GO" id="GO:0005525">
    <property type="term" value="F:GTP binding"/>
    <property type="evidence" value="ECO:0007669"/>
    <property type="project" value="UniProtKB-KW"/>
</dbReference>
<keyword evidence="3" id="KW-0342">GTP-binding</keyword>
<dbReference type="OrthoDB" id="5976022at2759"/>
<dbReference type="PROSITE" id="PS51421">
    <property type="entry name" value="RAS"/>
    <property type="match status" value="1"/>
</dbReference>
<dbReference type="SUPFAM" id="SSF52540">
    <property type="entry name" value="P-loop containing nucleoside triphosphate hydrolases"/>
    <property type="match status" value="1"/>
</dbReference>
<gene>
    <name evidence="4" type="ORF">M422DRAFT_61521</name>
</gene>
<dbReference type="HOGENOM" id="CLU_041217_9_8_1"/>
<dbReference type="PROSITE" id="PS51419">
    <property type="entry name" value="RAB"/>
    <property type="match status" value="1"/>
</dbReference>
<dbReference type="NCBIfam" id="TIGR00231">
    <property type="entry name" value="small_GTP"/>
    <property type="match status" value="1"/>
</dbReference>
<reference evidence="4 5" key="1">
    <citation type="submission" date="2014-06" db="EMBL/GenBank/DDBJ databases">
        <title>Evolutionary Origins and Diversification of the Mycorrhizal Mutualists.</title>
        <authorList>
            <consortium name="DOE Joint Genome Institute"/>
            <consortium name="Mycorrhizal Genomics Consortium"/>
            <person name="Kohler A."/>
            <person name="Kuo A."/>
            <person name="Nagy L.G."/>
            <person name="Floudas D."/>
            <person name="Copeland A."/>
            <person name="Barry K.W."/>
            <person name="Cichocki N."/>
            <person name="Veneault-Fourrey C."/>
            <person name="LaButti K."/>
            <person name="Lindquist E.A."/>
            <person name="Lipzen A."/>
            <person name="Lundell T."/>
            <person name="Morin E."/>
            <person name="Murat C."/>
            <person name="Riley R."/>
            <person name="Ohm R."/>
            <person name="Sun H."/>
            <person name="Tunlid A."/>
            <person name="Henrissat B."/>
            <person name="Grigoriev I.V."/>
            <person name="Hibbett D.S."/>
            <person name="Martin F."/>
        </authorList>
    </citation>
    <scope>NUCLEOTIDE SEQUENCE [LARGE SCALE GENOMIC DNA]</scope>
    <source>
        <strain evidence="4 5">SS14</strain>
    </source>
</reference>
<dbReference type="InterPro" id="IPR005225">
    <property type="entry name" value="Small_GTP-bd"/>
</dbReference>
<dbReference type="InterPro" id="IPR001806">
    <property type="entry name" value="Small_GTPase"/>
</dbReference>
<dbReference type="Pfam" id="PF00071">
    <property type="entry name" value="Ras"/>
    <property type="match status" value="1"/>
</dbReference>
<dbReference type="GO" id="GO:0005886">
    <property type="term" value="C:plasma membrane"/>
    <property type="evidence" value="ECO:0007669"/>
    <property type="project" value="UniProtKB-SubCell"/>
</dbReference>
<dbReference type="EMBL" id="KN837222">
    <property type="protein sequence ID" value="KIJ32752.1"/>
    <property type="molecule type" value="Genomic_DNA"/>
</dbReference>
<dbReference type="SMART" id="SM00175">
    <property type="entry name" value="RAB"/>
    <property type="match status" value="1"/>
</dbReference>
<dbReference type="PANTHER" id="PTHR24070">
    <property type="entry name" value="RAS, DI-RAS, AND RHEB FAMILY MEMBERS OF SMALL GTPASE SUPERFAMILY"/>
    <property type="match status" value="1"/>
</dbReference>
<evidence type="ECO:0000256" key="1">
    <source>
        <dbReference type="ARBA" id="ARBA00004342"/>
    </source>
</evidence>
<dbReference type="Proteomes" id="UP000054279">
    <property type="component" value="Unassembled WGS sequence"/>
</dbReference>
<keyword evidence="2" id="KW-0547">Nucleotide-binding</keyword>
<evidence type="ECO:0000313" key="5">
    <source>
        <dbReference type="Proteomes" id="UP000054279"/>
    </source>
</evidence>
<keyword evidence="5" id="KW-1185">Reference proteome</keyword>
<dbReference type="Gene3D" id="3.40.50.300">
    <property type="entry name" value="P-loop containing nucleotide triphosphate hydrolases"/>
    <property type="match status" value="1"/>
</dbReference>
<evidence type="ECO:0008006" key="6">
    <source>
        <dbReference type="Google" id="ProtNLM"/>
    </source>
</evidence>
<dbReference type="PRINTS" id="PR00449">
    <property type="entry name" value="RASTRNSFRMNG"/>
</dbReference>
<accession>A0A0C9UU18</accession>
<evidence type="ECO:0000313" key="4">
    <source>
        <dbReference type="EMBL" id="KIJ32752.1"/>
    </source>
</evidence>
<dbReference type="AlphaFoldDB" id="A0A0C9UU18"/>
<dbReference type="SMART" id="SM00173">
    <property type="entry name" value="RAS"/>
    <property type="match status" value="1"/>
</dbReference>
<name>A0A0C9UU18_SPHS4</name>
<protein>
    <recommendedName>
        <fullName evidence="6">Small monomeric GTPase</fullName>
    </recommendedName>
</protein>
<dbReference type="GO" id="GO:0003924">
    <property type="term" value="F:GTPase activity"/>
    <property type="evidence" value="ECO:0007669"/>
    <property type="project" value="InterPro"/>
</dbReference>
<organism evidence="4 5">
    <name type="scientific">Sphaerobolus stellatus (strain SS14)</name>
    <dbReference type="NCBI Taxonomy" id="990650"/>
    <lineage>
        <taxon>Eukaryota</taxon>
        <taxon>Fungi</taxon>
        <taxon>Dikarya</taxon>
        <taxon>Basidiomycota</taxon>
        <taxon>Agaricomycotina</taxon>
        <taxon>Agaricomycetes</taxon>
        <taxon>Phallomycetidae</taxon>
        <taxon>Geastrales</taxon>
        <taxon>Sphaerobolaceae</taxon>
        <taxon>Sphaerobolus</taxon>
    </lineage>
</organism>
<dbReference type="InterPro" id="IPR020849">
    <property type="entry name" value="Small_GTPase_Ras-type"/>
</dbReference>
<evidence type="ECO:0000256" key="2">
    <source>
        <dbReference type="ARBA" id="ARBA00022741"/>
    </source>
</evidence>
<proteinExistence type="predicted"/>
<dbReference type="GO" id="GO:0007165">
    <property type="term" value="P:signal transduction"/>
    <property type="evidence" value="ECO:0007669"/>
    <property type="project" value="InterPro"/>
</dbReference>
<dbReference type="SMART" id="SM00174">
    <property type="entry name" value="RHO"/>
    <property type="match status" value="1"/>
</dbReference>
<evidence type="ECO:0000256" key="3">
    <source>
        <dbReference type="ARBA" id="ARBA00023134"/>
    </source>
</evidence>
<sequence>MEDKWKVVLLGDGGVGKTALCWQFVRGRFTYDPTIEDSFRKHTLVDTQMCALEIFDTAGHDFAVPLREECMRMGDGFVLVYSVDSRRSFEQIRGFYEDIGRVKHPSNPVFILVANKMDMRNEIQVSHGEGLQLAAQYNCQFVETTAKSQKCTSLHPQPESSLWSECTGCVVT</sequence>
<dbReference type="CDD" id="cd00876">
    <property type="entry name" value="Ras"/>
    <property type="match status" value="1"/>
</dbReference>
<dbReference type="InterPro" id="IPR027417">
    <property type="entry name" value="P-loop_NTPase"/>
</dbReference>